<reference evidence="1 2" key="1">
    <citation type="submission" date="2021-03" db="EMBL/GenBank/DDBJ databases">
        <title>Genomic Encyclopedia of Type Strains, Phase IV (KMG-IV): sequencing the most valuable type-strain genomes for metagenomic binning, comparative biology and taxonomic classification.</title>
        <authorList>
            <person name="Goeker M."/>
        </authorList>
    </citation>
    <scope>NUCLEOTIDE SEQUENCE [LARGE SCALE GENOMIC DNA]</scope>
    <source>
        <strain evidence="1 2">DSM 26806</strain>
    </source>
</reference>
<evidence type="ECO:0000313" key="2">
    <source>
        <dbReference type="Proteomes" id="UP001519288"/>
    </source>
</evidence>
<organism evidence="1 2">
    <name type="scientific">Paenibacillus shirakamiensis</name>
    <dbReference type="NCBI Taxonomy" id="1265935"/>
    <lineage>
        <taxon>Bacteria</taxon>
        <taxon>Bacillati</taxon>
        <taxon>Bacillota</taxon>
        <taxon>Bacilli</taxon>
        <taxon>Bacillales</taxon>
        <taxon>Paenibacillaceae</taxon>
        <taxon>Paenibacillus</taxon>
    </lineage>
</organism>
<evidence type="ECO:0000313" key="1">
    <source>
        <dbReference type="EMBL" id="MBP2000440.1"/>
    </source>
</evidence>
<name>A0ABS4JHC0_9BACL</name>
<dbReference type="Proteomes" id="UP001519288">
    <property type="component" value="Unassembled WGS sequence"/>
</dbReference>
<protein>
    <submittedName>
        <fullName evidence="1">Uncharacterized protein</fullName>
    </submittedName>
</protein>
<dbReference type="RefSeq" id="WP_209860682.1">
    <property type="nucleotide sequence ID" value="NZ_JAGGLD010000002.1"/>
</dbReference>
<keyword evidence="2" id="KW-1185">Reference proteome</keyword>
<gene>
    <name evidence="1" type="ORF">J2Z69_001471</name>
</gene>
<dbReference type="EMBL" id="JAGGLD010000002">
    <property type="protein sequence ID" value="MBP2000440.1"/>
    <property type="molecule type" value="Genomic_DNA"/>
</dbReference>
<proteinExistence type="predicted"/>
<sequence length="118" mass="13411">MYSIKDVNVTRTTEYNGTPCAEVEVTTLGHEDPSLLVYVARNAEGTDFEIVRMIKNESDIVMDWYNNNLHNAYEEIAEENFGDEGELDAALQREEFRHSLLGTHGLFAQLELSLPTKD</sequence>
<comment type="caution">
    <text evidence="1">The sequence shown here is derived from an EMBL/GenBank/DDBJ whole genome shotgun (WGS) entry which is preliminary data.</text>
</comment>
<accession>A0ABS4JHC0</accession>